<dbReference type="PROSITE" id="PS50928">
    <property type="entry name" value="ABC_TM1"/>
    <property type="match status" value="1"/>
</dbReference>
<proteinExistence type="inferred from homology"/>
<keyword evidence="5 8" id="KW-0812">Transmembrane</keyword>
<feature type="transmembrane region" description="Helical" evidence="8">
    <location>
        <begin position="182"/>
        <end position="203"/>
    </location>
</feature>
<keyword evidence="4" id="KW-1003">Cell membrane</keyword>
<evidence type="ECO:0000256" key="4">
    <source>
        <dbReference type="ARBA" id="ARBA00022475"/>
    </source>
</evidence>
<keyword evidence="3 8" id="KW-0813">Transport</keyword>
<organism evidence="10 11">
    <name type="scientific">Candidatus Scatomorpha pullistercoris</name>
    <dbReference type="NCBI Taxonomy" id="2840929"/>
    <lineage>
        <taxon>Bacteria</taxon>
        <taxon>Bacillati</taxon>
        <taxon>Bacillota</taxon>
        <taxon>Clostridia</taxon>
        <taxon>Eubacteriales</taxon>
        <taxon>Candidatus Scatomorpha</taxon>
    </lineage>
</organism>
<comment type="similarity">
    <text evidence="2">Belongs to the binding-protein-dependent transport system permease family. CysTW subfamily.</text>
</comment>
<evidence type="ECO:0000313" key="11">
    <source>
        <dbReference type="Proteomes" id="UP000886876"/>
    </source>
</evidence>
<feature type="transmembrane region" description="Helical" evidence="8">
    <location>
        <begin position="77"/>
        <end position="100"/>
    </location>
</feature>
<dbReference type="SUPFAM" id="SSF161098">
    <property type="entry name" value="MetI-like"/>
    <property type="match status" value="1"/>
</dbReference>
<dbReference type="InterPro" id="IPR035906">
    <property type="entry name" value="MetI-like_sf"/>
</dbReference>
<evidence type="ECO:0000256" key="2">
    <source>
        <dbReference type="ARBA" id="ARBA00007069"/>
    </source>
</evidence>
<dbReference type="GO" id="GO:0048473">
    <property type="term" value="P:D-methionine transmembrane transport"/>
    <property type="evidence" value="ECO:0007669"/>
    <property type="project" value="TreeGrafter"/>
</dbReference>
<dbReference type="Pfam" id="PF00528">
    <property type="entry name" value="BPD_transp_1"/>
    <property type="match status" value="1"/>
</dbReference>
<evidence type="ECO:0000256" key="6">
    <source>
        <dbReference type="ARBA" id="ARBA00022989"/>
    </source>
</evidence>
<feature type="transmembrane region" description="Helical" evidence="8">
    <location>
        <begin position="48"/>
        <end position="71"/>
    </location>
</feature>
<dbReference type="CDD" id="cd06261">
    <property type="entry name" value="TM_PBP2"/>
    <property type="match status" value="1"/>
</dbReference>
<sequence>MLDLVLQGLGETIYMTVVVTFFAYVVGLPLGLVLAVTAKDGLRPNQGIYLVLSAIVNVLRSVPFLILIYTMLPVTRFVIGTAIGTKGVLLPLFVSAFPFVARLVESSAREVDRGVIEASRSMGASVWQVVVRVIVPEAMPSILSGATIAATTILGYSAMAGVAGGGGLGAIAINYGYSRYNYAVMLTMCAVIVVVVQLIETLGKTSVRLSDRRLK</sequence>
<evidence type="ECO:0000313" key="10">
    <source>
        <dbReference type="EMBL" id="HIS98067.1"/>
    </source>
</evidence>
<dbReference type="PANTHER" id="PTHR30450:SF1">
    <property type="entry name" value="D-METHIONINE TRANSPORT SYSTEM PERMEASE PROTEIN METI-RELATED"/>
    <property type="match status" value="1"/>
</dbReference>
<dbReference type="PANTHER" id="PTHR30450">
    <property type="entry name" value="ABC TRANSPORTER PERMEASE"/>
    <property type="match status" value="1"/>
</dbReference>
<dbReference type="AlphaFoldDB" id="A0A9D1KAA8"/>
<dbReference type="InterPro" id="IPR051322">
    <property type="entry name" value="AA_ABC_Transporter_Permease"/>
</dbReference>
<evidence type="ECO:0000256" key="8">
    <source>
        <dbReference type="RuleBase" id="RU363032"/>
    </source>
</evidence>
<evidence type="ECO:0000256" key="1">
    <source>
        <dbReference type="ARBA" id="ARBA00004651"/>
    </source>
</evidence>
<keyword evidence="6 8" id="KW-1133">Transmembrane helix</keyword>
<dbReference type="Proteomes" id="UP000886876">
    <property type="component" value="Unassembled WGS sequence"/>
</dbReference>
<reference evidence="10" key="1">
    <citation type="submission" date="2020-10" db="EMBL/GenBank/DDBJ databases">
        <authorList>
            <person name="Gilroy R."/>
        </authorList>
    </citation>
    <scope>NUCLEOTIDE SEQUENCE</scope>
    <source>
        <strain evidence="10">ChiHecec3B27-6122</strain>
    </source>
</reference>
<comment type="subcellular location">
    <subcellularLocation>
        <location evidence="1 8">Cell membrane</location>
        <topology evidence="1 8">Multi-pass membrane protein</topology>
    </subcellularLocation>
</comment>
<feature type="transmembrane region" description="Helical" evidence="8">
    <location>
        <begin position="12"/>
        <end position="36"/>
    </location>
</feature>
<comment type="caution">
    <text evidence="10">The sequence shown here is derived from an EMBL/GenBank/DDBJ whole genome shotgun (WGS) entry which is preliminary data.</text>
</comment>
<dbReference type="GO" id="GO:0005886">
    <property type="term" value="C:plasma membrane"/>
    <property type="evidence" value="ECO:0007669"/>
    <property type="project" value="UniProtKB-SubCell"/>
</dbReference>
<feature type="domain" description="ABC transmembrane type-1" evidence="9">
    <location>
        <begin position="9"/>
        <end position="203"/>
    </location>
</feature>
<evidence type="ECO:0000256" key="7">
    <source>
        <dbReference type="ARBA" id="ARBA00023136"/>
    </source>
</evidence>
<evidence type="ECO:0000256" key="3">
    <source>
        <dbReference type="ARBA" id="ARBA00022448"/>
    </source>
</evidence>
<protein>
    <submittedName>
        <fullName evidence="10">ABC transporter permease</fullName>
    </submittedName>
</protein>
<evidence type="ECO:0000259" key="9">
    <source>
        <dbReference type="PROSITE" id="PS50928"/>
    </source>
</evidence>
<name>A0A9D1KAA8_9FIRM</name>
<dbReference type="Gene3D" id="1.10.3720.10">
    <property type="entry name" value="MetI-like"/>
    <property type="match status" value="1"/>
</dbReference>
<keyword evidence="7 8" id="KW-0472">Membrane</keyword>
<dbReference type="EMBL" id="DVJS01000219">
    <property type="protein sequence ID" value="HIS98067.1"/>
    <property type="molecule type" value="Genomic_DNA"/>
</dbReference>
<accession>A0A9D1KAA8</accession>
<gene>
    <name evidence="10" type="ORF">IAD42_08835</name>
</gene>
<feature type="transmembrane region" description="Helical" evidence="8">
    <location>
        <begin position="153"/>
        <end position="176"/>
    </location>
</feature>
<dbReference type="InterPro" id="IPR000515">
    <property type="entry name" value="MetI-like"/>
</dbReference>
<evidence type="ECO:0000256" key="5">
    <source>
        <dbReference type="ARBA" id="ARBA00022692"/>
    </source>
</evidence>
<reference evidence="10" key="2">
    <citation type="journal article" date="2021" name="PeerJ">
        <title>Extensive microbial diversity within the chicken gut microbiome revealed by metagenomics and culture.</title>
        <authorList>
            <person name="Gilroy R."/>
            <person name="Ravi A."/>
            <person name="Getino M."/>
            <person name="Pursley I."/>
            <person name="Horton D.L."/>
            <person name="Alikhan N.F."/>
            <person name="Baker D."/>
            <person name="Gharbi K."/>
            <person name="Hall N."/>
            <person name="Watson M."/>
            <person name="Adriaenssens E.M."/>
            <person name="Foster-Nyarko E."/>
            <person name="Jarju S."/>
            <person name="Secka A."/>
            <person name="Antonio M."/>
            <person name="Oren A."/>
            <person name="Chaudhuri R.R."/>
            <person name="La Ragione R."/>
            <person name="Hildebrand F."/>
            <person name="Pallen M.J."/>
        </authorList>
    </citation>
    <scope>NUCLEOTIDE SEQUENCE</scope>
    <source>
        <strain evidence="10">ChiHecec3B27-6122</strain>
    </source>
</reference>
<dbReference type="FunFam" id="1.10.3720.10:FF:000002">
    <property type="entry name" value="D-methionine ABC transporter permease MetI"/>
    <property type="match status" value="1"/>
</dbReference>